<comment type="similarity">
    <text evidence="1">Belongs to the VPS13 family.</text>
</comment>
<gene>
    <name evidence="2" type="ORF">PHISCL_10816</name>
</gene>
<dbReference type="AlphaFoldDB" id="A0A3A2Z679"/>
<dbReference type="GO" id="GO:0007005">
    <property type="term" value="P:mitochondrion organization"/>
    <property type="evidence" value="ECO:0007669"/>
    <property type="project" value="TreeGrafter"/>
</dbReference>
<sequence length="93" mass="9489">MSKSRNRPKHALYGITAGGNAFATSLASGFGGLARHPLQGAEKEGVQGFFKGVGKGVPGLATKPAIGAFDLASNLAEGVRNTTTVFDAEGLDR</sequence>
<evidence type="ECO:0000256" key="1">
    <source>
        <dbReference type="ARBA" id="ARBA00006545"/>
    </source>
</evidence>
<dbReference type="InterPro" id="IPR026847">
    <property type="entry name" value="VPS13"/>
</dbReference>
<accession>A0A3A2Z679</accession>
<dbReference type="EMBL" id="MVGC01002407">
    <property type="protein sequence ID" value="RJE16847.1"/>
    <property type="molecule type" value="Genomic_DNA"/>
</dbReference>
<dbReference type="STRING" id="2070753.A0A3A2Z679"/>
<dbReference type="PANTHER" id="PTHR16166:SF93">
    <property type="entry name" value="INTERMEMBRANE LIPID TRANSFER PROTEIN VPS13"/>
    <property type="match status" value="1"/>
</dbReference>
<dbReference type="GO" id="GO:0045053">
    <property type="term" value="P:protein retention in Golgi apparatus"/>
    <property type="evidence" value="ECO:0007669"/>
    <property type="project" value="TreeGrafter"/>
</dbReference>
<dbReference type="GO" id="GO:0045324">
    <property type="term" value="P:late endosome to vacuole transport"/>
    <property type="evidence" value="ECO:0007669"/>
    <property type="project" value="TreeGrafter"/>
</dbReference>
<keyword evidence="3" id="KW-1185">Reference proteome</keyword>
<proteinExistence type="inferred from homology"/>
<dbReference type="PANTHER" id="PTHR16166">
    <property type="entry name" value="VACUOLAR PROTEIN SORTING-ASSOCIATED PROTEIN VPS13"/>
    <property type="match status" value="1"/>
</dbReference>
<feature type="non-terminal residue" evidence="2">
    <location>
        <position position="93"/>
    </location>
</feature>
<organism evidence="2 3">
    <name type="scientific">Aspergillus sclerotialis</name>
    <dbReference type="NCBI Taxonomy" id="2070753"/>
    <lineage>
        <taxon>Eukaryota</taxon>
        <taxon>Fungi</taxon>
        <taxon>Dikarya</taxon>
        <taxon>Ascomycota</taxon>
        <taxon>Pezizomycotina</taxon>
        <taxon>Eurotiomycetes</taxon>
        <taxon>Eurotiomycetidae</taxon>
        <taxon>Eurotiales</taxon>
        <taxon>Aspergillaceae</taxon>
        <taxon>Aspergillus</taxon>
        <taxon>Aspergillus subgen. Polypaecilum</taxon>
    </lineage>
</organism>
<name>A0A3A2Z679_9EURO</name>
<evidence type="ECO:0000313" key="2">
    <source>
        <dbReference type="EMBL" id="RJE16847.1"/>
    </source>
</evidence>
<dbReference type="OrthoDB" id="428159at2759"/>
<reference evidence="3" key="1">
    <citation type="submission" date="2017-02" db="EMBL/GenBank/DDBJ databases">
        <authorList>
            <person name="Tafer H."/>
            <person name="Lopandic K."/>
        </authorList>
    </citation>
    <scope>NUCLEOTIDE SEQUENCE [LARGE SCALE GENOMIC DNA]</scope>
    <source>
        <strain evidence="3">CBS 366.77</strain>
    </source>
</reference>
<dbReference type="Proteomes" id="UP000266188">
    <property type="component" value="Unassembled WGS sequence"/>
</dbReference>
<comment type="caution">
    <text evidence="2">The sequence shown here is derived from an EMBL/GenBank/DDBJ whole genome shotgun (WGS) entry which is preliminary data.</text>
</comment>
<dbReference type="GO" id="GO:0006623">
    <property type="term" value="P:protein targeting to vacuole"/>
    <property type="evidence" value="ECO:0007669"/>
    <property type="project" value="TreeGrafter"/>
</dbReference>
<evidence type="ECO:0000313" key="3">
    <source>
        <dbReference type="Proteomes" id="UP000266188"/>
    </source>
</evidence>
<protein>
    <submittedName>
        <fullName evidence="2">Vacuolar protein sorting-associated protein</fullName>
    </submittedName>
</protein>